<comment type="caution">
    <text evidence="1">The sequence shown here is derived from an EMBL/GenBank/DDBJ whole genome shotgun (WGS) entry which is preliminary data.</text>
</comment>
<proteinExistence type="predicted"/>
<reference evidence="1" key="1">
    <citation type="journal article" date="2019" name="Sci. Rep.">
        <title>Draft genome of Tanacetum cinerariifolium, the natural source of mosquito coil.</title>
        <authorList>
            <person name="Yamashiro T."/>
            <person name="Shiraishi A."/>
            <person name="Satake H."/>
            <person name="Nakayama K."/>
        </authorList>
    </citation>
    <scope>NUCLEOTIDE SEQUENCE</scope>
</reference>
<dbReference type="EMBL" id="BKCJ011236315">
    <property type="protein sequence ID" value="GFD08147.1"/>
    <property type="molecule type" value="Genomic_DNA"/>
</dbReference>
<protein>
    <submittedName>
        <fullName evidence="1">Uncharacterized protein</fullName>
    </submittedName>
</protein>
<gene>
    <name evidence="1" type="ORF">Tci_880116</name>
</gene>
<feature type="non-terminal residue" evidence="1">
    <location>
        <position position="1"/>
    </location>
</feature>
<organism evidence="1">
    <name type="scientific">Tanacetum cinerariifolium</name>
    <name type="common">Dalmatian daisy</name>
    <name type="synonym">Chrysanthemum cinerariifolium</name>
    <dbReference type="NCBI Taxonomy" id="118510"/>
    <lineage>
        <taxon>Eukaryota</taxon>
        <taxon>Viridiplantae</taxon>
        <taxon>Streptophyta</taxon>
        <taxon>Embryophyta</taxon>
        <taxon>Tracheophyta</taxon>
        <taxon>Spermatophyta</taxon>
        <taxon>Magnoliopsida</taxon>
        <taxon>eudicotyledons</taxon>
        <taxon>Gunneridae</taxon>
        <taxon>Pentapetalae</taxon>
        <taxon>asterids</taxon>
        <taxon>campanulids</taxon>
        <taxon>Asterales</taxon>
        <taxon>Asteraceae</taxon>
        <taxon>Asteroideae</taxon>
        <taxon>Anthemideae</taxon>
        <taxon>Anthemidinae</taxon>
        <taxon>Tanacetum</taxon>
    </lineage>
</organism>
<evidence type="ECO:0000313" key="1">
    <source>
        <dbReference type="EMBL" id="GFD08147.1"/>
    </source>
</evidence>
<sequence length="83" mass="9066">VKAVVLPPTRTPSCAWAELASSRPLLRMNSARFMLKRKDGPLEEPLGFAKVASGHLSLGWLAPKFLQPFTAIPRSHSALRSSL</sequence>
<name>A0A699TD89_TANCI</name>
<accession>A0A699TD89</accession>
<dbReference type="AlphaFoldDB" id="A0A699TD89"/>